<evidence type="ECO:0000256" key="1">
    <source>
        <dbReference type="ARBA" id="ARBA00022723"/>
    </source>
</evidence>
<proteinExistence type="inferred from homology"/>
<dbReference type="PROSITE" id="PS51409">
    <property type="entry name" value="ARGINASE_2"/>
    <property type="match status" value="1"/>
</dbReference>
<dbReference type="SUPFAM" id="SSF52768">
    <property type="entry name" value="Arginase/deacetylase"/>
    <property type="match status" value="1"/>
</dbReference>
<reference evidence="5 6" key="1">
    <citation type="submission" date="2016-10" db="EMBL/GenBank/DDBJ databases">
        <authorList>
            <person name="de Groot N.N."/>
        </authorList>
    </citation>
    <scope>NUCLEOTIDE SEQUENCE [LARGE SCALE GENOMIC DNA]</scope>
    <source>
        <strain evidence="5 6">DSM 21039</strain>
    </source>
</reference>
<organism evidence="5 6">
    <name type="scientific">Chitinophaga rupis</name>
    <dbReference type="NCBI Taxonomy" id="573321"/>
    <lineage>
        <taxon>Bacteria</taxon>
        <taxon>Pseudomonadati</taxon>
        <taxon>Bacteroidota</taxon>
        <taxon>Chitinophagia</taxon>
        <taxon>Chitinophagales</taxon>
        <taxon>Chitinophagaceae</taxon>
        <taxon>Chitinophaga</taxon>
    </lineage>
</organism>
<keyword evidence="3" id="KW-0464">Manganese</keyword>
<sequence>MQAHHYNIRLISAPSILGLKPTGTELLAQTLLNGGLAEKLQVQQAVIQVPVLNASYSTQRHPVTNCINTPALLDFSALLGKTIQQVISQHCFALTLGGDCSILLGIMPALKARGTYSLVFMDAHADFYEPEKSLTGETADMDLALITGRGPEMLTNIHQLRPYVKDEHVLHIGQRDWEETQHYGSQDIQQTGIRCFDLAHIRQQGMDRVVTSVLQELNNMHTDGCWIHFDTDVLSDEINPAVDYRIRGGLSFNEAGQLIQGVLSTGKAAGISVTIFNPLLDKDGTIAQQIITMLAEAFS</sequence>
<dbReference type="Gene3D" id="3.40.800.10">
    <property type="entry name" value="Ureohydrolase domain"/>
    <property type="match status" value="1"/>
</dbReference>
<dbReference type="Proteomes" id="UP000198984">
    <property type="component" value="Unassembled WGS sequence"/>
</dbReference>
<dbReference type="PANTHER" id="PTHR43782">
    <property type="entry name" value="ARGINASE"/>
    <property type="match status" value="1"/>
</dbReference>
<gene>
    <name evidence="5" type="ORF">SAMN04488505_102818</name>
</gene>
<accession>A0A1H7S4B6</accession>
<keyword evidence="6" id="KW-1185">Reference proteome</keyword>
<dbReference type="Pfam" id="PF00491">
    <property type="entry name" value="Arginase"/>
    <property type="match status" value="1"/>
</dbReference>
<evidence type="ECO:0000313" key="5">
    <source>
        <dbReference type="EMBL" id="SEL67335.1"/>
    </source>
</evidence>
<keyword evidence="1" id="KW-0479">Metal-binding</keyword>
<dbReference type="GO" id="GO:0030145">
    <property type="term" value="F:manganese ion binding"/>
    <property type="evidence" value="ECO:0007669"/>
    <property type="project" value="TreeGrafter"/>
</dbReference>
<dbReference type="PANTHER" id="PTHR43782:SF3">
    <property type="entry name" value="ARGINASE"/>
    <property type="match status" value="1"/>
</dbReference>
<comment type="similarity">
    <text evidence="4">Belongs to the arginase family.</text>
</comment>
<evidence type="ECO:0000313" key="6">
    <source>
        <dbReference type="Proteomes" id="UP000198984"/>
    </source>
</evidence>
<evidence type="ECO:0000256" key="2">
    <source>
        <dbReference type="ARBA" id="ARBA00022801"/>
    </source>
</evidence>
<dbReference type="GO" id="GO:0004053">
    <property type="term" value="F:arginase activity"/>
    <property type="evidence" value="ECO:0007669"/>
    <property type="project" value="TreeGrafter"/>
</dbReference>
<dbReference type="CDD" id="cd09999">
    <property type="entry name" value="Arginase-like_1"/>
    <property type="match status" value="1"/>
</dbReference>
<dbReference type="PRINTS" id="PR00116">
    <property type="entry name" value="ARGINASE"/>
</dbReference>
<protein>
    <submittedName>
        <fullName evidence="5">Arginase</fullName>
    </submittedName>
</protein>
<dbReference type="STRING" id="573321.SAMN04488505_102818"/>
<name>A0A1H7S4B6_9BACT</name>
<dbReference type="InterPro" id="IPR006035">
    <property type="entry name" value="Ureohydrolase"/>
</dbReference>
<dbReference type="EMBL" id="FOBB01000002">
    <property type="protein sequence ID" value="SEL67335.1"/>
    <property type="molecule type" value="Genomic_DNA"/>
</dbReference>
<dbReference type="AlphaFoldDB" id="A0A1H7S4B6"/>
<evidence type="ECO:0000256" key="4">
    <source>
        <dbReference type="PROSITE-ProRule" id="PRU00742"/>
    </source>
</evidence>
<dbReference type="InterPro" id="IPR023696">
    <property type="entry name" value="Ureohydrolase_dom_sf"/>
</dbReference>
<keyword evidence="2" id="KW-0378">Hydrolase</keyword>
<dbReference type="GO" id="GO:0005737">
    <property type="term" value="C:cytoplasm"/>
    <property type="evidence" value="ECO:0007669"/>
    <property type="project" value="TreeGrafter"/>
</dbReference>
<evidence type="ECO:0000256" key="3">
    <source>
        <dbReference type="ARBA" id="ARBA00023211"/>
    </source>
</evidence>